<feature type="domain" description="ApaG" evidence="3">
    <location>
        <begin position="8"/>
        <end position="132"/>
    </location>
</feature>
<dbReference type="Gene3D" id="2.60.40.1470">
    <property type="entry name" value="ApaG domain"/>
    <property type="match status" value="1"/>
</dbReference>
<organism evidence="4 5">
    <name type="scientific">Sphingoaurantiacus capsulatus</name>
    <dbReference type="NCBI Taxonomy" id="1771310"/>
    <lineage>
        <taxon>Bacteria</taxon>
        <taxon>Pseudomonadati</taxon>
        <taxon>Pseudomonadota</taxon>
        <taxon>Alphaproteobacteria</taxon>
        <taxon>Sphingomonadales</taxon>
        <taxon>Sphingosinicellaceae</taxon>
        <taxon>Sphingoaurantiacus</taxon>
    </lineage>
</organism>
<dbReference type="Proteomes" id="UP001595615">
    <property type="component" value="Unassembled WGS sequence"/>
</dbReference>
<dbReference type="NCBIfam" id="NF003967">
    <property type="entry name" value="PRK05461.1"/>
    <property type="match status" value="1"/>
</dbReference>
<dbReference type="InterPro" id="IPR050718">
    <property type="entry name" value="ApaG-like"/>
</dbReference>
<name>A0ABV7XBP3_9SPHN</name>
<accession>A0ABV7XBP3</accession>
<keyword evidence="5" id="KW-1185">Reference proteome</keyword>
<protein>
    <recommendedName>
        <fullName evidence="1 2">Protein ApaG</fullName>
    </recommendedName>
</protein>
<dbReference type="HAMAP" id="MF_00791">
    <property type="entry name" value="ApaG"/>
    <property type="match status" value="1"/>
</dbReference>
<evidence type="ECO:0000256" key="1">
    <source>
        <dbReference type="ARBA" id="ARBA00017693"/>
    </source>
</evidence>
<dbReference type="InterPro" id="IPR036767">
    <property type="entry name" value="ApaG_sf"/>
</dbReference>
<dbReference type="PANTHER" id="PTHR47191">
    <property type="entry name" value="OS05G0170800 PROTEIN"/>
    <property type="match status" value="1"/>
</dbReference>
<evidence type="ECO:0000313" key="5">
    <source>
        <dbReference type="Proteomes" id="UP001595615"/>
    </source>
</evidence>
<dbReference type="InterPro" id="IPR007474">
    <property type="entry name" value="ApaG_domain"/>
</dbReference>
<reference evidence="5" key="1">
    <citation type="journal article" date="2019" name="Int. J. Syst. Evol. Microbiol.">
        <title>The Global Catalogue of Microorganisms (GCM) 10K type strain sequencing project: providing services to taxonomists for standard genome sequencing and annotation.</title>
        <authorList>
            <consortium name="The Broad Institute Genomics Platform"/>
            <consortium name="The Broad Institute Genome Sequencing Center for Infectious Disease"/>
            <person name="Wu L."/>
            <person name="Ma J."/>
        </authorList>
    </citation>
    <scope>NUCLEOTIDE SEQUENCE [LARGE SCALE GENOMIC DNA]</scope>
    <source>
        <strain evidence="5">KCTC 42644</strain>
    </source>
</reference>
<dbReference type="SUPFAM" id="SSF110069">
    <property type="entry name" value="ApaG-like"/>
    <property type="match status" value="1"/>
</dbReference>
<proteinExistence type="inferred from homology"/>
<sequence>MKVLFPYAATTRGVTVRVAPSYLPDQSDPMAGRWVWAYHIRLENGADGTVQLISRHWIITDGRGQVEEVQGPGVIGEQPIIEPGRSYDYVSGCPLTTPSGIMRGSYQMIDADGNGFDIAIPAFSLDGPRGMDRLN</sequence>
<comment type="caution">
    <text evidence="4">The sequence shown here is derived from an EMBL/GenBank/DDBJ whole genome shotgun (WGS) entry which is preliminary data.</text>
</comment>
<gene>
    <name evidence="2 4" type="primary">apaG</name>
    <name evidence="4" type="ORF">ACFOMD_13070</name>
</gene>
<dbReference type="RefSeq" id="WP_380862070.1">
    <property type="nucleotide sequence ID" value="NZ_JBHRXV010000011.1"/>
</dbReference>
<dbReference type="PANTHER" id="PTHR47191:SF2">
    <property type="entry name" value="OS05G0170800 PROTEIN"/>
    <property type="match status" value="1"/>
</dbReference>
<dbReference type="EMBL" id="JBHRXV010000011">
    <property type="protein sequence ID" value="MFC3713509.1"/>
    <property type="molecule type" value="Genomic_DNA"/>
</dbReference>
<dbReference type="Pfam" id="PF04379">
    <property type="entry name" value="DUF525"/>
    <property type="match status" value="1"/>
</dbReference>
<dbReference type="InterPro" id="IPR023065">
    <property type="entry name" value="Uncharacterised_ApaG"/>
</dbReference>
<evidence type="ECO:0000259" key="3">
    <source>
        <dbReference type="PROSITE" id="PS51087"/>
    </source>
</evidence>
<dbReference type="PROSITE" id="PS51087">
    <property type="entry name" value="APAG"/>
    <property type="match status" value="1"/>
</dbReference>
<evidence type="ECO:0000256" key="2">
    <source>
        <dbReference type="HAMAP-Rule" id="MF_00791"/>
    </source>
</evidence>
<evidence type="ECO:0000313" key="4">
    <source>
        <dbReference type="EMBL" id="MFC3713509.1"/>
    </source>
</evidence>